<sequence length="429" mass="46100">MHKTIIARSLATIGCFALSQAASASGFQLLEQNASGLGNAYAGSAAATDNASTIFYNPAGMTELQDREVSLGASLIKPSYKFKNNGSSVAPAATGGNGGDAGDLATLPNAYFSMALNKDWYLGLGIGAPFGLKTEYDPDWVGRFHSVKFDIQTMNINPSIAWRMTDKLSFGFGLDWQRMEAQYERMAAVASSSLPASFYPVVQNTRVALSASSEAWGWNTGVLFKPSANTKIGLSYRSAVKHDLEGTLTSSNQAISPDVLASASVKLPDTWILSVAQQISPKWEMLGDVSRTGWSSVQNIDIVRTSGSAAGSTAQTLEADFRDTWRVALGANYRVDDKWKLRYGIAWDQSPVRSDSARLTSLPDNNRIWLSLGAGYAINKASRIDVGAAYLIIKDTNIDNNQTSQGRGRVSGTYEGSIAILGLQYSQAF</sequence>
<evidence type="ECO:0000256" key="1">
    <source>
        <dbReference type="ARBA" id="ARBA00004571"/>
    </source>
</evidence>
<dbReference type="SUPFAM" id="SSF56935">
    <property type="entry name" value="Porins"/>
    <property type="match status" value="1"/>
</dbReference>
<evidence type="ECO:0000256" key="5">
    <source>
        <dbReference type="ARBA" id="ARBA00022729"/>
    </source>
</evidence>
<evidence type="ECO:0000313" key="10">
    <source>
        <dbReference type="Proteomes" id="UP001548590"/>
    </source>
</evidence>
<keyword evidence="7" id="KW-0998">Cell outer membrane</keyword>
<evidence type="ECO:0000256" key="3">
    <source>
        <dbReference type="ARBA" id="ARBA00022452"/>
    </source>
</evidence>
<keyword evidence="10" id="KW-1185">Reference proteome</keyword>
<evidence type="ECO:0000256" key="4">
    <source>
        <dbReference type="ARBA" id="ARBA00022692"/>
    </source>
</evidence>
<keyword evidence="5 8" id="KW-0732">Signal</keyword>
<dbReference type="Pfam" id="PF03349">
    <property type="entry name" value="Toluene_X"/>
    <property type="match status" value="1"/>
</dbReference>
<dbReference type="Proteomes" id="UP001548590">
    <property type="component" value="Unassembled WGS sequence"/>
</dbReference>
<feature type="chain" id="PRO_5045767751" evidence="8">
    <location>
        <begin position="25"/>
        <end position="429"/>
    </location>
</feature>
<protein>
    <submittedName>
        <fullName evidence="9">Outer membrane protein transport protein</fullName>
    </submittedName>
</protein>
<comment type="similarity">
    <text evidence="2">Belongs to the OmpP1/FadL family.</text>
</comment>
<comment type="subcellular location">
    <subcellularLocation>
        <location evidence="1">Cell outer membrane</location>
        <topology evidence="1">Multi-pass membrane protein</topology>
    </subcellularLocation>
</comment>
<evidence type="ECO:0000256" key="7">
    <source>
        <dbReference type="ARBA" id="ARBA00023237"/>
    </source>
</evidence>
<organism evidence="9 10">
    <name type="scientific">Uliginosibacterium paludis</name>
    <dbReference type="NCBI Taxonomy" id="1615952"/>
    <lineage>
        <taxon>Bacteria</taxon>
        <taxon>Pseudomonadati</taxon>
        <taxon>Pseudomonadota</taxon>
        <taxon>Betaproteobacteria</taxon>
        <taxon>Rhodocyclales</taxon>
        <taxon>Zoogloeaceae</taxon>
        <taxon>Uliginosibacterium</taxon>
    </lineage>
</organism>
<name>A0ABV2CT09_9RHOO</name>
<dbReference type="PANTHER" id="PTHR35093:SF3">
    <property type="entry name" value="LONG-CHAIN FATTY ACID TRANSPORT PROTEIN"/>
    <property type="match status" value="1"/>
</dbReference>
<evidence type="ECO:0000256" key="8">
    <source>
        <dbReference type="SAM" id="SignalP"/>
    </source>
</evidence>
<dbReference type="RefSeq" id="WP_345928312.1">
    <property type="nucleotide sequence ID" value="NZ_JBDIVF010000006.1"/>
</dbReference>
<gene>
    <name evidence="9" type="ORF">ABVT11_14450</name>
</gene>
<dbReference type="Gene3D" id="2.40.160.60">
    <property type="entry name" value="Outer membrane protein transport protein (OMPP1/FadL/TodX)"/>
    <property type="match status" value="1"/>
</dbReference>
<dbReference type="InterPro" id="IPR005017">
    <property type="entry name" value="OMPP1/FadL/TodX"/>
</dbReference>
<accession>A0ABV2CT09</accession>
<evidence type="ECO:0000256" key="2">
    <source>
        <dbReference type="ARBA" id="ARBA00008163"/>
    </source>
</evidence>
<feature type="signal peptide" evidence="8">
    <location>
        <begin position="1"/>
        <end position="24"/>
    </location>
</feature>
<comment type="caution">
    <text evidence="9">The sequence shown here is derived from an EMBL/GenBank/DDBJ whole genome shotgun (WGS) entry which is preliminary data.</text>
</comment>
<dbReference type="PANTHER" id="PTHR35093">
    <property type="entry name" value="OUTER MEMBRANE PROTEIN NMB0088-RELATED"/>
    <property type="match status" value="1"/>
</dbReference>
<proteinExistence type="inferred from homology"/>
<evidence type="ECO:0000313" key="9">
    <source>
        <dbReference type="EMBL" id="MET1491036.1"/>
    </source>
</evidence>
<dbReference type="EMBL" id="JBEWLZ010000008">
    <property type="protein sequence ID" value="MET1491036.1"/>
    <property type="molecule type" value="Genomic_DNA"/>
</dbReference>
<keyword evidence="4" id="KW-0812">Transmembrane</keyword>
<evidence type="ECO:0000256" key="6">
    <source>
        <dbReference type="ARBA" id="ARBA00023136"/>
    </source>
</evidence>
<keyword evidence="6" id="KW-0472">Membrane</keyword>
<keyword evidence="3" id="KW-1134">Transmembrane beta strand</keyword>
<reference evidence="9 10" key="1">
    <citation type="submission" date="2024-07" db="EMBL/GenBank/DDBJ databases">
        <title>Uliginosibacterium paludis KCTC:42655.</title>
        <authorList>
            <person name="Kim M.K."/>
        </authorList>
    </citation>
    <scope>NUCLEOTIDE SEQUENCE [LARGE SCALE GENOMIC DNA]</scope>
    <source>
        <strain evidence="9 10">KCTC 42655</strain>
    </source>
</reference>